<feature type="chain" id="PRO_5045764707" evidence="1">
    <location>
        <begin position="18"/>
        <end position="75"/>
    </location>
</feature>
<accession>A0ABU4PIE8</accession>
<comment type="caution">
    <text evidence="2">The sequence shown here is derived from an EMBL/GenBank/DDBJ whole genome shotgun (WGS) entry which is preliminary data.</text>
</comment>
<evidence type="ECO:0000256" key="1">
    <source>
        <dbReference type="SAM" id="SignalP"/>
    </source>
</evidence>
<keyword evidence="1" id="KW-0732">Signal</keyword>
<proteinExistence type="predicted"/>
<dbReference type="Proteomes" id="UP001279660">
    <property type="component" value="Unassembled WGS sequence"/>
</dbReference>
<organism evidence="2 3">
    <name type="scientific">Sphingomonas echinoides</name>
    <dbReference type="NCBI Taxonomy" id="59803"/>
    <lineage>
        <taxon>Bacteria</taxon>
        <taxon>Pseudomonadati</taxon>
        <taxon>Pseudomonadota</taxon>
        <taxon>Alphaproteobacteria</taxon>
        <taxon>Sphingomonadales</taxon>
        <taxon>Sphingomonadaceae</taxon>
        <taxon>Sphingomonas</taxon>
    </lineage>
</organism>
<evidence type="ECO:0000313" key="3">
    <source>
        <dbReference type="Proteomes" id="UP001279660"/>
    </source>
</evidence>
<dbReference type="RefSeq" id="WP_010404384.1">
    <property type="nucleotide sequence ID" value="NZ_JAWXXV010000001.1"/>
</dbReference>
<keyword evidence="3" id="KW-1185">Reference proteome</keyword>
<gene>
    <name evidence="2" type="ORF">SIL82_06070</name>
</gene>
<reference evidence="2 3" key="1">
    <citation type="submission" date="2023-11" db="EMBL/GenBank/DDBJ databases">
        <title>MicrobeMod: A computational toolkit for identifying prokaryotic methylation and restriction-modification with nanopore sequencing.</title>
        <authorList>
            <person name="Crits-Christoph A."/>
            <person name="Kang S.C."/>
            <person name="Lee H."/>
            <person name="Ostrov N."/>
        </authorList>
    </citation>
    <scope>NUCLEOTIDE SEQUENCE [LARGE SCALE GENOMIC DNA]</scope>
    <source>
        <strain evidence="2 3">ATCC 14820</strain>
    </source>
</reference>
<evidence type="ECO:0000313" key="2">
    <source>
        <dbReference type="EMBL" id="MDX5983821.1"/>
    </source>
</evidence>
<sequence>MALVAVLGLASATVAQAGPPGDSITAAICGGHGTVTIPLGRPGEPPGQRRDCPTGCHAMCSRRTAADLLDDGEGD</sequence>
<protein>
    <submittedName>
        <fullName evidence="2">Uncharacterized protein</fullName>
    </submittedName>
</protein>
<dbReference type="EMBL" id="JAWXXV010000001">
    <property type="protein sequence ID" value="MDX5983821.1"/>
    <property type="molecule type" value="Genomic_DNA"/>
</dbReference>
<feature type="signal peptide" evidence="1">
    <location>
        <begin position="1"/>
        <end position="17"/>
    </location>
</feature>
<name>A0ABU4PIE8_9SPHN</name>